<name>A0A7S3PHA7_9STRA</name>
<feature type="region of interest" description="Disordered" evidence="4">
    <location>
        <begin position="146"/>
        <end position="169"/>
    </location>
</feature>
<sequence>MSSESKDEDSTSPFEKSLHKRARLNLKEEEHSCNKSSKVAVQFEKFHDQNDNQKLLEPEAPNHENNLHHVHECDHDNRHDHDCCQDHNDDEDGGVETLEVEYWDGLYGANVEEGITSEYLLSYLTLRPFILKITGMDTQAYINSNIKNNKGSPEKENQTTASTSTSSAAPVNIRSGRVLVPGCGDTSFSELLHKDGYSPVYNTDTSPRVVNIMKKKFNNQKGLKWFIDDALCSQFEDSFFDKIIDKSLIDCFYYVKDVGVHVDYLVSKVLSEYYRMLTSDGVIVIATMRTPQEFLPFVDKSISHSVEQFSTRRKEGLTHLPCQWDYNYIEICTEANEENLVAKDVPAYEVTEDFDPDEEFENYATFFIYTLQKQSK</sequence>
<dbReference type="PANTHER" id="PTHR12176">
    <property type="entry name" value="SAM-DEPENDENT METHYLTRANSFERASE SUPERFAMILY PROTEIN"/>
    <property type="match status" value="1"/>
</dbReference>
<feature type="region of interest" description="Disordered" evidence="4">
    <location>
        <begin position="1"/>
        <end position="33"/>
    </location>
</feature>
<dbReference type="InterPro" id="IPR013216">
    <property type="entry name" value="Methyltransf_11"/>
</dbReference>
<proteinExistence type="inferred from homology"/>
<evidence type="ECO:0000259" key="5">
    <source>
        <dbReference type="Pfam" id="PF08241"/>
    </source>
</evidence>
<evidence type="ECO:0000256" key="2">
    <source>
        <dbReference type="ARBA" id="ARBA00022603"/>
    </source>
</evidence>
<evidence type="ECO:0000256" key="3">
    <source>
        <dbReference type="ARBA" id="ARBA00022679"/>
    </source>
</evidence>
<dbReference type="PANTHER" id="PTHR12176:SF80">
    <property type="entry name" value="EEF1A LYSINE METHYLTRANSFERASE 4"/>
    <property type="match status" value="1"/>
</dbReference>
<dbReference type="SUPFAM" id="SSF53335">
    <property type="entry name" value="S-adenosyl-L-methionine-dependent methyltransferases"/>
    <property type="match status" value="1"/>
</dbReference>
<evidence type="ECO:0000256" key="1">
    <source>
        <dbReference type="ARBA" id="ARBA00008361"/>
    </source>
</evidence>
<gene>
    <name evidence="6" type="ORF">ASTO00021_LOCUS6474</name>
</gene>
<dbReference type="CDD" id="cd02440">
    <property type="entry name" value="AdoMet_MTases"/>
    <property type="match status" value="1"/>
</dbReference>
<evidence type="ECO:0000313" key="6">
    <source>
        <dbReference type="EMBL" id="CAE0436208.1"/>
    </source>
</evidence>
<keyword evidence="2" id="KW-0489">Methyltransferase</keyword>
<comment type="similarity">
    <text evidence="1">Belongs to the methyltransferase superfamily.</text>
</comment>
<protein>
    <recommendedName>
        <fullName evidence="5">Methyltransferase type 11 domain-containing protein</fullName>
    </recommendedName>
</protein>
<dbReference type="GO" id="GO:0032259">
    <property type="term" value="P:methylation"/>
    <property type="evidence" value="ECO:0007669"/>
    <property type="project" value="UniProtKB-KW"/>
</dbReference>
<organism evidence="6">
    <name type="scientific">Aplanochytrium stocchinoi</name>
    <dbReference type="NCBI Taxonomy" id="215587"/>
    <lineage>
        <taxon>Eukaryota</taxon>
        <taxon>Sar</taxon>
        <taxon>Stramenopiles</taxon>
        <taxon>Bigyra</taxon>
        <taxon>Labyrinthulomycetes</taxon>
        <taxon>Thraustochytrida</taxon>
        <taxon>Thraustochytriidae</taxon>
        <taxon>Aplanochytrium</taxon>
    </lineage>
</organism>
<dbReference type="InterPro" id="IPR051419">
    <property type="entry name" value="Lys/N-term_MeTrsfase_sf"/>
</dbReference>
<dbReference type="InterPro" id="IPR029063">
    <property type="entry name" value="SAM-dependent_MTases_sf"/>
</dbReference>
<dbReference type="Gene3D" id="3.40.50.150">
    <property type="entry name" value="Vaccinia Virus protein VP39"/>
    <property type="match status" value="1"/>
</dbReference>
<evidence type="ECO:0000256" key="4">
    <source>
        <dbReference type="SAM" id="MobiDB-lite"/>
    </source>
</evidence>
<dbReference type="AlphaFoldDB" id="A0A7S3PHA7"/>
<reference evidence="6" key="1">
    <citation type="submission" date="2021-01" db="EMBL/GenBank/DDBJ databases">
        <authorList>
            <person name="Corre E."/>
            <person name="Pelletier E."/>
            <person name="Niang G."/>
            <person name="Scheremetjew M."/>
            <person name="Finn R."/>
            <person name="Kale V."/>
            <person name="Holt S."/>
            <person name="Cochrane G."/>
            <person name="Meng A."/>
            <person name="Brown T."/>
            <person name="Cohen L."/>
        </authorList>
    </citation>
    <scope>NUCLEOTIDE SEQUENCE</scope>
    <source>
        <strain evidence="6">GSBS06</strain>
    </source>
</reference>
<feature type="compositionally biased region" description="Low complexity" evidence="4">
    <location>
        <begin position="159"/>
        <end position="169"/>
    </location>
</feature>
<keyword evidence="3" id="KW-0808">Transferase</keyword>
<accession>A0A7S3PHA7</accession>
<dbReference type="Pfam" id="PF08241">
    <property type="entry name" value="Methyltransf_11"/>
    <property type="match status" value="1"/>
</dbReference>
<dbReference type="GO" id="GO:0008757">
    <property type="term" value="F:S-adenosylmethionine-dependent methyltransferase activity"/>
    <property type="evidence" value="ECO:0007669"/>
    <property type="project" value="InterPro"/>
</dbReference>
<dbReference type="EMBL" id="HBIN01008710">
    <property type="protein sequence ID" value="CAE0436208.1"/>
    <property type="molecule type" value="Transcribed_RNA"/>
</dbReference>
<feature type="domain" description="Methyltransferase type 11" evidence="5">
    <location>
        <begin position="181"/>
        <end position="285"/>
    </location>
</feature>